<accession>A0A2H0PXT4</accession>
<dbReference type="EMBL" id="PCXE01000010">
    <property type="protein sequence ID" value="PIR26882.1"/>
    <property type="molecule type" value="Genomic_DNA"/>
</dbReference>
<name>A0A2H0PXT4_9BACT</name>
<reference evidence="3 4" key="1">
    <citation type="submission" date="2017-09" db="EMBL/GenBank/DDBJ databases">
        <title>Depth-based differentiation of microbial function through sediment-hosted aquifers and enrichment of novel symbionts in the deep terrestrial subsurface.</title>
        <authorList>
            <person name="Probst A.J."/>
            <person name="Ladd B."/>
            <person name="Jarett J.K."/>
            <person name="Geller-Mcgrath D.E."/>
            <person name="Sieber C.M."/>
            <person name="Emerson J.B."/>
            <person name="Anantharaman K."/>
            <person name="Thomas B.C."/>
            <person name="Malmstrom R."/>
            <person name="Stieglmeier M."/>
            <person name="Klingl A."/>
            <person name="Woyke T."/>
            <person name="Ryan C.M."/>
            <person name="Banfield J.F."/>
        </authorList>
    </citation>
    <scope>NUCLEOTIDE SEQUENCE [LARGE SCALE GENOMIC DNA]</scope>
    <source>
        <strain evidence="3">CG11_big_fil_rev_8_21_14_0_20_43_10</strain>
    </source>
</reference>
<gene>
    <name evidence="3" type="ORF">COV41_00470</name>
</gene>
<feature type="domain" description="NAD-dependent epimerase/dehydratase" evidence="2">
    <location>
        <begin position="4"/>
        <end position="245"/>
    </location>
</feature>
<evidence type="ECO:0000259" key="2">
    <source>
        <dbReference type="Pfam" id="PF01370"/>
    </source>
</evidence>
<dbReference type="Pfam" id="PF01370">
    <property type="entry name" value="Epimerase"/>
    <property type="match status" value="1"/>
</dbReference>
<dbReference type="InterPro" id="IPR001509">
    <property type="entry name" value="Epimerase_deHydtase"/>
</dbReference>
<dbReference type="Gene3D" id="3.90.25.10">
    <property type="entry name" value="UDP-galactose 4-epimerase, domain 1"/>
    <property type="match status" value="1"/>
</dbReference>
<evidence type="ECO:0000313" key="3">
    <source>
        <dbReference type="EMBL" id="PIR26882.1"/>
    </source>
</evidence>
<dbReference type="Proteomes" id="UP000236846">
    <property type="component" value="Unassembled WGS sequence"/>
</dbReference>
<dbReference type="InterPro" id="IPR036291">
    <property type="entry name" value="NAD(P)-bd_dom_sf"/>
</dbReference>
<organism evidence="3 4">
    <name type="scientific">Candidatus Brennerbacteria bacterium CG11_big_fil_rev_8_21_14_0_20_43_10</name>
    <dbReference type="NCBI Taxonomy" id="1974523"/>
    <lineage>
        <taxon>Bacteria</taxon>
        <taxon>Candidatus Brenneribacteriota</taxon>
    </lineage>
</organism>
<comment type="caution">
    <text evidence="3">The sequence shown here is derived from an EMBL/GenBank/DDBJ whole genome shotgun (WGS) entry which is preliminary data.</text>
</comment>
<evidence type="ECO:0000256" key="1">
    <source>
        <dbReference type="ARBA" id="ARBA00007637"/>
    </source>
</evidence>
<comment type="similarity">
    <text evidence="1">Belongs to the NAD(P)-dependent epimerase/dehydratase family.</text>
</comment>
<evidence type="ECO:0000313" key="4">
    <source>
        <dbReference type="Proteomes" id="UP000236846"/>
    </source>
</evidence>
<protein>
    <submittedName>
        <fullName evidence="3">NAD-dependent dehydratase</fullName>
    </submittedName>
</protein>
<dbReference type="Gene3D" id="3.40.50.720">
    <property type="entry name" value="NAD(P)-binding Rossmann-like Domain"/>
    <property type="match status" value="1"/>
</dbReference>
<proteinExistence type="inferred from homology"/>
<sequence>MKKALICGAGGFIGSHLAHTLKKEGYWVRGVDIKKPAYSKTACDKFLLLDLRSRANCKKALTIHKGFDEVYQLAADRGGAGYMIPGACDMMENNVLINAYMISEAAKLKKKPKFFFSSSVCVYRDMPIGARRIAEKDAYPAFPDNEYGWEKLYTERMLTVFGKRYGMPIRIARFHTTYGPEAEWEGGREKAADALCRKVAMAKNETFIEVWGNGKAVRAFTYIDDLLHGIRALMKSHISEPTNIGSAEYVTVKQLTDTIIAVSGKKLKIKFVPGAVGVRARNFSNKQIYSTGWHPKYSLRQGLAIHYPWVAKQVEKKYEKRT</sequence>
<dbReference type="PANTHER" id="PTHR43000">
    <property type="entry name" value="DTDP-D-GLUCOSE 4,6-DEHYDRATASE-RELATED"/>
    <property type="match status" value="1"/>
</dbReference>
<dbReference type="SUPFAM" id="SSF51735">
    <property type="entry name" value="NAD(P)-binding Rossmann-fold domains"/>
    <property type="match status" value="1"/>
</dbReference>
<dbReference type="AlphaFoldDB" id="A0A2H0PXT4"/>